<dbReference type="Proteomes" id="UP000694580">
    <property type="component" value="Chromosome 6"/>
</dbReference>
<comment type="similarity">
    <text evidence="13">Belongs to the G-protein coupled receptor 1 family.</text>
</comment>
<evidence type="ECO:0000256" key="12">
    <source>
        <dbReference type="ARBA" id="ARBA00023224"/>
    </source>
</evidence>
<dbReference type="InterPro" id="IPR000276">
    <property type="entry name" value="GPCR_Rhodpsn"/>
</dbReference>
<dbReference type="PANTHER" id="PTHR24242">
    <property type="entry name" value="G-PROTEIN COUPLED RECEPTOR"/>
    <property type="match status" value="1"/>
</dbReference>
<dbReference type="InterPro" id="IPR017452">
    <property type="entry name" value="GPCR_Rhodpsn_7TM"/>
</dbReference>
<feature type="transmembrane region" description="Helical" evidence="14">
    <location>
        <begin position="237"/>
        <end position="254"/>
    </location>
</feature>
<organism evidence="16 17">
    <name type="scientific">Denticeps clupeoides</name>
    <name type="common">denticle herring</name>
    <dbReference type="NCBI Taxonomy" id="299321"/>
    <lineage>
        <taxon>Eukaryota</taxon>
        <taxon>Metazoa</taxon>
        <taxon>Chordata</taxon>
        <taxon>Craniata</taxon>
        <taxon>Vertebrata</taxon>
        <taxon>Euteleostomi</taxon>
        <taxon>Actinopterygii</taxon>
        <taxon>Neopterygii</taxon>
        <taxon>Teleostei</taxon>
        <taxon>Clupei</taxon>
        <taxon>Clupeiformes</taxon>
        <taxon>Denticipitoidei</taxon>
        <taxon>Denticipitidae</taxon>
        <taxon>Denticeps</taxon>
    </lineage>
</organism>
<keyword evidence="10 13" id="KW-0675">Receptor</keyword>
<feature type="transmembrane region" description="Helical" evidence="14">
    <location>
        <begin position="274"/>
        <end position="294"/>
    </location>
</feature>
<evidence type="ECO:0000256" key="7">
    <source>
        <dbReference type="ARBA" id="ARBA00023040"/>
    </source>
</evidence>
<keyword evidence="8 14" id="KW-0472">Membrane</keyword>
<proteinExistence type="inferred from homology"/>
<dbReference type="GeneTree" id="ENSGT00940000161369"/>
<keyword evidence="7 13" id="KW-0297">G-protein coupled receptor</keyword>
<reference evidence="16 17" key="1">
    <citation type="submission" date="2020-06" db="EMBL/GenBank/DDBJ databases">
        <authorList>
            <consortium name="Wellcome Sanger Institute Data Sharing"/>
        </authorList>
    </citation>
    <scope>NUCLEOTIDE SEQUENCE [LARGE SCALE GENOMIC DNA]</scope>
</reference>
<dbReference type="PANTHER" id="PTHR24242:SF227">
    <property type="entry name" value="OLFACTORY RECEPTOR"/>
    <property type="match status" value="1"/>
</dbReference>
<reference evidence="16" key="3">
    <citation type="submission" date="2025-09" db="UniProtKB">
        <authorList>
            <consortium name="Ensembl"/>
        </authorList>
    </citation>
    <scope>IDENTIFICATION</scope>
</reference>
<sequence>LSGNRTTITQFIIVGFPGLQAEYYGLVSMSLFMIYITTVVGNSLLLLLYVREQSLKKPMYIIMLSLALSDIGFCTVALPKIIAKYWFNSGATPFHVCFMQKQLIHYFGTLNSLIMMIMALDRYVAICYPFRYPVLITSRMVSLLNIVAWVVAMVAPTITTVHAYQLPYCGPNLIVHCYCDQISITNLACADHSLQRMVAVAVALFVLLFPLSFIVYTYTQIIVTVVRIANMQGRLKMFSTCSAQLSIIVIYFVPRSFVYLASLINIKMSTDFRIILILFYSLFPPLINPFIYCIRTKEIRQVLAKWLRRQQPVEETTTQKPIAAIAT</sequence>
<feature type="transmembrane region" description="Helical" evidence="14">
    <location>
        <begin position="141"/>
        <end position="164"/>
    </location>
</feature>
<evidence type="ECO:0000256" key="14">
    <source>
        <dbReference type="RuleBase" id="RU363047"/>
    </source>
</evidence>
<evidence type="ECO:0000256" key="13">
    <source>
        <dbReference type="RuleBase" id="RU000688"/>
    </source>
</evidence>
<keyword evidence="17" id="KW-1185">Reference proteome</keyword>
<dbReference type="GO" id="GO:0005886">
    <property type="term" value="C:plasma membrane"/>
    <property type="evidence" value="ECO:0007669"/>
    <property type="project" value="UniProtKB-SubCell"/>
</dbReference>
<keyword evidence="12 13" id="KW-0807">Transducer</keyword>
<feature type="transmembrane region" description="Helical" evidence="14">
    <location>
        <begin position="60"/>
        <end position="83"/>
    </location>
</feature>
<evidence type="ECO:0000256" key="8">
    <source>
        <dbReference type="ARBA" id="ARBA00023136"/>
    </source>
</evidence>
<dbReference type="PRINTS" id="PR00245">
    <property type="entry name" value="OLFACTORYR"/>
</dbReference>
<dbReference type="GO" id="GO:0004930">
    <property type="term" value="F:G protein-coupled receptor activity"/>
    <property type="evidence" value="ECO:0007669"/>
    <property type="project" value="UniProtKB-KW"/>
</dbReference>
<reference evidence="16" key="2">
    <citation type="submission" date="2025-08" db="UniProtKB">
        <authorList>
            <consortium name="Ensembl"/>
        </authorList>
    </citation>
    <scope>IDENTIFICATION</scope>
</reference>
<evidence type="ECO:0000256" key="1">
    <source>
        <dbReference type="ARBA" id="ARBA00004651"/>
    </source>
</evidence>
<evidence type="ECO:0000256" key="10">
    <source>
        <dbReference type="ARBA" id="ARBA00023170"/>
    </source>
</evidence>
<name>A0AAY4EK48_9TELE</name>
<dbReference type="PROSITE" id="PS50262">
    <property type="entry name" value="G_PROTEIN_RECEP_F1_2"/>
    <property type="match status" value="1"/>
</dbReference>
<dbReference type="PRINTS" id="PR00237">
    <property type="entry name" value="GPCRRHODOPSN"/>
</dbReference>
<dbReference type="GO" id="GO:0004984">
    <property type="term" value="F:olfactory receptor activity"/>
    <property type="evidence" value="ECO:0007669"/>
    <property type="project" value="InterPro"/>
</dbReference>
<gene>
    <name evidence="16" type="primary">LOC114792189</name>
</gene>
<evidence type="ECO:0000256" key="2">
    <source>
        <dbReference type="ARBA" id="ARBA00022475"/>
    </source>
</evidence>
<keyword evidence="5 14" id="KW-0552">Olfaction</keyword>
<protein>
    <recommendedName>
        <fullName evidence="14">Olfactory receptor</fullName>
    </recommendedName>
</protein>
<dbReference type="AlphaFoldDB" id="A0AAY4EK48"/>
<dbReference type="Pfam" id="PF13853">
    <property type="entry name" value="7tm_4"/>
    <property type="match status" value="1"/>
</dbReference>
<keyword evidence="2 14" id="KW-1003">Cell membrane</keyword>
<evidence type="ECO:0000256" key="9">
    <source>
        <dbReference type="ARBA" id="ARBA00023157"/>
    </source>
</evidence>
<dbReference type="PROSITE" id="PS00237">
    <property type="entry name" value="G_PROTEIN_RECEP_F1_1"/>
    <property type="match status" value="1"/>
</dbReference>
<dbReference type="InterPro" id="IPR050939">
    <property type="entry name" value="Olfactory_GPCR1"/>
</dbReference>
<evidence type="ECO:0000313" key="17">
    <source>
        <dbReference type="Proteomes" id="UP000694580"/>
    </source>
</evidence>
<dbReference type="FunFam" id="1.20.1070.10:FF:000024">
    <property type="entry name" value="Olfactory receptor"/>
    <property type="match status" value="1"/>
</dbReference>
<keyword evidence="3 14" id="KW-0716">Sensory transduction</keyword>
<dbReference type="SUPFAM" id="SSF81321">
    <property type="entry name" value="Family A G protein-coupled receptor-like"/>
    <property type="match status" value="1"/>
</dbReference>
<evidence type="ECO:0000259" key="15">
    <source>
        <dbReference type="PROSITE" id="PS50262"/>
    </source>
</evidence>
<evidence type="ECO:0000256" key="6">
    <source>
        <dbReference type="ARBA" id="ARBA00022989"/>
    </source>
</evidence>
<dbReference type="Gene3D" id="1.20.1070.10">
    <property type="entry name" value="Rhodopsin 7-helix transmembrane proteins"/>
    <property type="match status" value="1"/>
</dbReference>
<keyword evidence="6 14" id="KW-1133">Transmembrane helix</keyword>
<comment type="subcellular location">
    <subcellularLocation>
        <location evidence="1 14">Cell membrane</location>
        <topology evidence="1 14">Multi-pass membrane protein</topology>
    </subcellularLocation>
</comment>
<keyword evidence="9" id="KW-1015">Disulfide bond</keyword>
<feature type="transmembrane region" description="Helical" evidence="14">
    <location>
        <begin position="23"/>
        <end position="48"/>
    </location>
</feature>
<evidence type="ECO:0000256" key="4">
    <source>
        <dbReference type="ARBA" id="ARBA00022692"/>
    </source>
</evidence>
<evidence type="ECO:0000256" key="11">
    <source>
        <dbReference type="ARBA" id="ARBA00023180"/>
    </source>
</evidence>
<evidence type="ECO:0000313" key="16">
    <source>
        <dbReference type="Ensembl" id="ENSDCDP00010057778.1"/>
    </source>
</evidence>
<keyword evidence="4 13" id="KW-0812">Transmembrane</keyword>
<dbReference type="Ensembl" id="ENSDCDT00010068467.1">
    <property type="protein sequence ID" value="ENSDCDP00010057778.1"/>
    <property type="gene ID" value="ENSDCDG00010032643.1"/>
</dbReference>
<feature type="transmembrane region" description="Helical" evidence="14">
    <location>
        <begin position="197"/>
        <end position="216"/>
    </location>
</feature>
<keyword evidence="11" id="KW-0325">Glycoprotein</keyword>
<evidence type="ECO:0000256" key="5">
    <source>
        <dbReference type="ARBA" id="ARBA00022725"/>
    </source>
</evidence>
<dbReference type="InterPro" id="IPR000725">
    <property type="entry name" value="Olfact_rcpt"/>
</dbReference>
<feature type="domain" description="G-protein coupled receptors family 1 profile" evidence="15">
    <location>
        <begin position="41"/>
        <end position="292"/>
    </location>
</feature>
<feature type="transmembrane region" description="Helical" evidence="14">
    <location>
        <begin position="103"/>
        <end position="120"/>
    </location>
</feature>
<accession>A0AAY4EK48</accession>
<evidence type="ECO:0000256" key="3">
    <source>
        <dbReference type="ARBA" id="ARBA00022606"/>
    </source>
</evidence>